<keyword evidence="3" id="KW-0031">Aminopeptidase</keyword>
<evidence type="ECO:0000313" key="4">
    <source>
        <dbReference type="Proteomes" id="UP000662814"/>
    </source>
</evidence>
<dbReference type="InterPro" id="IPR000994">
    <property type="entry name" value="Pept_M24"/>
</dbReference>
<keyword evidence="4" id="KW-1185">Reference proteome</keyword>
<dbReference type="Pfam" id="PF01321">
    <property type="entry name" value="Creatinase_N"/>
    <property type="match status" value="1"/>
</dbReference>
<dbReference type="EMBL" id="CP061169">
    <property type="protein sequence ID" value="QPZ39240.1"/>
    <property type="molecule type" value="Genomic_DNA"/>
</dbReference>
<dbReference type="Pfam" id="PF00557">
    <property type="entry name" value="Peptidase_M24"/>
    <property type="match status" value="1"/>
</dbReference>
<dbReference type="CDD" id="cd01066">
    <property type="entry name" value="APP_MetAP"/>
    <property type="match status" value="1"/>
</dbReference>
<evidence type="ECO:0000259" key="1">
    <source>
        <dbReference type="Pfam" id="PF00557"/>
    </source>
</evidence>
<feature type="domain" description="Creatinase N-terminal" evidence="2">
    <location>
        <begin position="16"/>
        <end position="182"/>
    </location>
</feature>
<dbReference type="Gene3D" id="3.40.350.10">
    <property type="entry name" value="Creatinase/prolidase N-terminal domain"/>
    <property type="match status" value="1"/>
</dbReference>
<evidence type="ECO:0000313" key="3">
    <source>
        <dbReference type="EMBL" id="QPZ39240.1"/>
    </source>
</evidence>
<dbReference type="SUPFAM" id="SSF55920">
    <property type="entry name" value="Creatinase/aminopeptidase"/>
    <property type="match status" value="1"/>
</dbReference>
<reference evidence="3 4" key="1">
    <citation type="submission" date="2020-12" db="EMBL/GenBank/DDBJ databases">
        <title>Microbacterium sp. HY060.</title>
        <authorList>
            <person name="Zhou J."/>
        </authorList>
    </citation>
    <scope>NUCLEOTIDE SEQUENCE [LARGE SCALE GENOMIC DNA]</scope>
    <source>
        <strain evidence="3 4">HY60</strain>
    </source>
</reference>
<organism evidence="3 4">
    <name type="scientific">Paramicrobacterium chengjingii</name>
    <dbReference type="NCBI Taxonomy" id="2769067"/>
    <lineage>
        <taxon>Bacteria</taxon>
        <taxon>Bacillati</taxon>
        <taxon>Actinomycetota</taxon>
        <taxon>Actinomycetes</taxon>
        <taxon>Micrococcales</taxon>
        <taxon>Microbacteriaceae</taxon>
        <taxon>Paramicrobacterium</taxon>
    </lineage>
</organism>
<keyword evidence="3" id="KW-0645">Protease</keyword>
<feature type="domain" description="Peptidase M24" evidence="1">
    <location>
        <begin position="190"/>
        <end position="398"/>
    </location>
</feature>
<evidence type="ECO:0000259" key="2">
    <source>
        <dbReference type="Pfam" id="PF01321"/>
    </source>
</evidence>
<dbReference type="InterPro" id="IPR001714">
    <property type="entry name" value="Pept_M24_MAP"/>
</dbReference>
<dbReference type="Gene3D" id="3.90.230.10">
    <property type="entry name" value="Creatinase/methionine aminopeptidase superfamily"/>
    <property type="match status" value="1"/>
</dbReference>
<dbReference type="InterPro" id="IPR050659">
    <property type="entry name" value="Peptidase_M24B"/>
</dbReference>
<dbReference type="PANTHER" id="PTHR46112:SF2">
    <property type="entry name" value="XAA-PRO AMINOPEPTIDASE P-RELATED"/>
    <property type="match status" value="1"/>
</dbReference>
<name>A0ABX6YLM7_9MICO</name>
<dbReference type="RefSeq" id="WP_166988448.1">
    <property type="nucleotide sequence ID" value="NZ_CP061169.1"/>
</dbReference>
<dbReference type="Proteomes" id="UP000662814">
    <property type="component" value="Chromosome"/>
</dbReference>
<dbReference type="GO" id="GO:0004177">
    <property type="term" value="F:aminopeptidase activity"/>
    <property type="evidence" value="ECO:0007669"/>
    <property type="project" value="UniProtKB-KW"/>
</dbReference>
<protein>
    <submittedName>
        <fullName evidence="3">Aminopeptidase P family protein</fullName>
    </submittedName>
</protein>
<dbReference type="InterPro" id="IPR000587">
    <property type="entry name" value="Creatinase_N"/>
</dbReference>
<gene>
    <name evidence="3" type="ORF">HCR76_04025</name>
</gene>
<accession>A0ABX6YLM7</accession>
<dbReference type="InterPro" id="IPR036005">
    <property type="entry name" value="Creatinase/aminopeptidase-like"/>
</dbReference>
<dbReference type="PANTHER" id="PTHR46112">
    <property type="entry name" value="AMINOPEPTIDASE"/>
    <property type="match status" value="1"/>
</dbReference>
<dbReference type="InterPro" id="IPR029149">
    <property type="entry name" value="Creatin/AminoP/Spt16_N"/>
</dbReference>
<dbReference type="PRINTS" id="PR00599">
    <property type="entry name" value="MAPEPTIDASE"/>
</dbReference>
<dbReference type="SUPFAM" id="SSF53092">
    <property type="entry name" value="Creatinase/prolidase N-terminal domain"/>
    <property type="match status" value="1"/>
</dbReference>
<sequence length="423" mass="46135">MSLTQETLAPSSTAVSHIREQLQKRGLSGYLATTPSNIQYVTGFRSYFVSEWWRFHGTVLAYVPADASERVVLIVGDFEAETARKSAPDVDIITYRLWVDLSTASEMKKPADPAAVVRPEQWDPDELDRAVHTCLQANNVVGSELGTDLPYLTYDTWQRLQRSAPRASWVDFSTDMYDIRLIKQEWEIDHLRTAVQLSERGMIAAMSTAREGMTAQDIRCAYQAGVAQAALGSPQFAGYTDNWVLPTIGGSTSASYGTAEGGLQDGDLVKFDCGTTVHGYRSDGGRTFAFGAPSQEAVSLYKVLQEAQSIARDALVPGALLSDAYTRSMAFVHDAGYPAYNRGHVGHSVGIDSFHEEPPFIGPHSDATVREGMVLAIEVPTYTPDVGAIMIEDLVAVRADGAEVLHTMAHELTFVDPETGSVL</sequence>
<keyword evidence="3" id="KW-0378">Hydrolase</keyword>
<proteinExistence type="predicted"/>